<keyword evidence="5 6" id="KW-0472">Membrane</keyword>
<feature type="transmembrane region" description="Helical" evidence="6">
    <location>
        <begin position="21"/>
        <end position="42"/>
    </location>
</feature>
<proteinExistence type="predicted"/>
<dbReference type="InterPro" id="IPR001991">
    <property type="entry name" value="Na-dicarboxylate_symporter"/>
</dbReference>
<dbReference type="SUPFAM" id="SSF118215">
    <property type="entry name" value="Proton glutamate symport protein"/>
    <property type="match status" value="1"/>
</dbReference>
<name>A0A177L259_9BACI</name>
<comment type="subcellular location">
    <subcellularLocation>
        <location evidence="1">Membrane</location>
        <topology evidence="1">Multi-pass membrane protein</topology>
    </subcellularLocation>
</comment>
<dbReference type="PANTHER" id="PTHR11958">
    <property type="entry name" value="SODIUM/DICARBOXYLATE SYMPORTER-RELATED"/>
    <property type="match status" value="1"/>
</dbReference>
<evidence type="ECO:0000256" key="6">
    <source>
        <dbReference type="SAM" id="Phobius"/>
    </source>
</evidence>
<organism evidence="7 8">
    <name type="scientific">Domibacillus aminovorans</name>
    <dbReference type="NCBI Taxonomy" id="29332"/>
    <lineage>
        <taxon>Bacteria</taxon>
        <taxon>Bacillati</taxon>
        <taxon>Bacillota</taxon>
        <taxon>Bacilli</taxon>
        <taxon>Bacillales</taxon>
        <taxon>Bacillaceae</taxon>
        <taxon>Domibacillus</taxon>
    </lineage>
</organism>
<gene>
    <name evidence="7" type="ORF">AWH49_03280</name>
</gene>
<dbReference type="GO" id="GO:0015293">
    <property type="term" value="F:symporter activity"/>
    <property type="evidence" value="ECO:0007669"/>
    <property type="project" value="InterPro"/>
</dbReference>
<dbReference type="AlphaFoldDB" id="A0A177L259"/>
<keyword evidence="3 6" id="KW-0812">Transmembrane</keyword>
<dbReference type="Pfam" id="PF00375">
    <property type="entry name" value="SDF"/>
    <property type="match status" value="1"/>
</dbReference>
<dbReference type="PANTHER" id="PTHR11958:SF63">
    <property type="entry name" value="AMINO ACID TRANSPORTER"/>
    <property type="match status" value="1"/>
</dbReference>
<evidence type="ECO:0000313" key="7">
    <source>
        <dbReference type="EMBL" id="OAH59750.1"/>
    </source>
</evidence>
<keyword evidence="2" id="KW-0813">Transport</keyword>
<evidence type="ECO:0000256" key="1">
    <source>
        <dbReference type="ARBA" id="ARBA00004141"/>
    </source>
</evidence>
<keyword evidence="8" id="KW-1185">Reference proteome</keyword>
<sequence>MGVSIVFVVNIVNLHLTTTDFFIIVFIATLWSIGTAAVPAAGLVTPSAVLMMLFGLPLEIVALIAGVDALIGMRGTTSNVIGDIGTALVNQSERKQIASYSVLRQQLFDLLISAILPDDNHRLGNIALSFNVVRYEVQKLSDVLSSLRL</sequence>
<evidence type="ECO:0008006" key="9">
    <source>
        <dbReference type="Google" id="ProtNLM"/>
    </source>
</evidence>
<dbReference type="RefSeq" id="WP_063966441.1">
    <property type="nucleotide sequence ID" value="NZ_JBCNAN010000013.1"/>
</dbReference>
<feature type="transmembrane region" description="Helical" evidence="6">
    <location>
        <begin position="48"/>
        <end position="71"/>
    </location>
</feature>
<evidence type="ECO:0000256" key="5">
    <source>
        <dbReference type="ARBA" id="ARBA00023136"/>
    </source>
</evidence>
<evidence type="ECO:0000256" key="2">
    <source>
        <dbReference type="ARBA" id="ARBA00022448"/>
    </source>
</evidence>
<dbReference type="InterPro" id="IPR036458">
    <property type="entry name" value="Na:dicarbo_symporter_sf"/>
</dbReference>
<evidence type="ECO:0000256" key="4">
    <source>
        <dbReference type="ARBA" id="ARBA00022989"/>
    </source>
</evidence>
<comment type="caution">
    <text evidence="7">The sequence shown here is derived from an EMBL/GenBank/DDBJ whole genome shotgun (WGS) entry which is preliminary data.</text>
</comment>
<keyword evidence="4 6" id="KW-1133">Transmembrane helix</keyword>
<dbReference type="Gene3D" id="1.10.3860.10">
    <property type="entry name" value="Sodium:dicarboxylate symporter"/>
    <property type="match status" value="1"/>
</dbReference>
<dbReference type="Proteomes" id="UP000076935">
    <property type="component" value="Unassembled WGS sequence"/>
</dbReference>
<protein>
    <recommendedName>
        <fullName evidence="9">Cation:dicarboxylase symporter family transporter</fullName>
    </recommendedName>
</protein>
<dbReference type="InterPro" id="IPR050746">
    <property type="entry name" value="DAACS"/>
</dbReference>
<evidence type="ECO:0000256" key="3">
    <source>
        <dbReference type="ARBA" id="ARBA00022692"/>
    </source>
</evidence>
<evidence type="ECO:0000313" key="8">
    <source>
        <dbReference type="Proteomes" id="UP000076935"/>
    </source>
</evidence>
<accession>A0A177L259</accession>
<dbReference type="EMBL" id="LQWY01000056">
    <property type="protein sequence ID" value="OAH59750.1"/>
    <property type="molecule type" value="Genomic_DNA"/>
</dbReference>
<dbReference type="GO" id="GO:0016020">
    <property type="term" value="C:membrane"/>
    <property type="evidence" value="ECO:0007669"/>
    <property type="project" value="UniProtKB-SubCell"/>
</dbReference>
<reference evidence="7 8" key="1">
    <citation type="submission" date="2016-01" db="EMBL/GenBank/DDBJ databases">
        <title>Investigation of taxonomic status of Bacillus aminovorans.</title>
        <authorList>
            <person name="Verma A."/>
            <person name="Pal Y."/>
            <person name="Krishnamurthi S."/>
        </authorList>
    </citation>
    <scope>NUCLEOTIDE SEQUENCE [LARGE SCALE GENOMIC DNA]</scope>
    <source>
        <strain evidence="7 8">DSM 1314</strain>
    </source>
</reference>